<keyword evidence="2" id="KW-0238">DNA-binding</keyword>
<keyword evidence="1" id="KW-0805">Transcription regulation</keyword>
<evidence type="ECO:0000259" key="4">
    <source>
        <dbReference type="PROSITE" id="PS01124"/>
    </source>
</evidence>
<comment type="caution">
    <text evidence="5">The sequence shown here is derived from an EMBL/GenBank/DDBJ whole genome shotgun (WGS) entry which is preliminary data.</text>
</comment>
<dbReference type="SMART" id="SM00342">
    <property type="entry name" value="HTH_ARAC"/>
    <property type="match status" value="1"/>
</dbReference>
<keyword evidence="3" id="KW-0804">Transcription</keyword>
<name>A0A963YTA8_9PROT</name>
<gene>
    <name evidence="5" type="ORF">ASILVAE211_12290</name>
</gene>
<dbReference type="GO" id="GO:0003700">
    <property type="term" value="F:DNA-binding transcription factor activity"/>
    <property type="evidence" value="ECO:0007669"/>
    <property type="project" value="InterPro"/>
</dbReference>
<feature type="domain" description="HTH araC/xylS-type" evidence="4">
    <location>
        <begin position="167"/>
        <end position="265"/>
    </location>
</feature>
<evidence type="ECO:0000256" key="2">
    <source>
        <dbReference type="ARBA" id="ARBA00023125"/>
    </source>
</evidence>
<evidence type="ECO:0000256" key="1">
    <source>
        <dbReference type="ARBA" id="ARBA00023015"/>
    </source>
</evidence>
<keyword evidence="6" id="KW-1185">Reference proteome</keyword>
<dbReference type="PROSITE" id="PS00041">
    <property type="entry name" value="HTH_ARAC_FAMILY_1"/>
    <property type="match status" value="1"/>
</dbReference>
<dbReference type="PANTHER" id="PTHR46796:SF14">
    <property type="entry name" value="TRANSCRIPTIONAL REGULATORY PROTEIN"/>
    <property type="match status" value="1"/>
</dbReference>
<sequence length="267" mass="29916">MTFSRFQNLESRPGYSNPPEREEAFTFCVSLKTARYSWVTMPGKSQSVLQSPGEAYLFDLTSNHRVSLDATFDTVRIHIPQTAIDQMAHEKGIRRIGGFHSKYFGPDDQILYRLAHTILPAIENSSEVTTAFVEYIGLATFDHIAYTYGGIQKGSRLSGGLSPSQLRRACDFIEANLAGDPSIVALAGECGLSMSYFARAFRVTTGMTPHQWIIQRRVARAKSLIQNSKMTLVEIALICGFVDQSHLGRHFLRVAGRTPAQWRREHI</sequence>
<dbReference type="Pfam" id="PF12833">
    <property type="entry name" value="HTH_18"/>
    <property type="match status" value="1"/>
</dbReference>
<dbReference type="InterPro" id="IPR018062">
    <property type="entry name" value="HTH_AraC-typ_CS"/>
</dbReference>
<evidence type="ECO:0000313" key="6">
    <source>
        <dbReference type="Proteomes" id="UP000708298"/>
    </source>
</evidence>
<evidence type="ECO:0000256" key="3">
    <source>
        <dbReference type="ARBA" id="ARBA00023163"/>
    </source>
</evidence>
<dbReference type="InterPro" id="IPR009057">
    <property type="entry name" value="Homeodomain-like_sf"/>
</dbReference>
<dbReference type="SUPFAM" id="SSF46689">
    <property type="entry name" value="Homeodomain-like"/>
    <property type="match status" value="2"/>
</dbReference>
<dbReference type="InterPro" id="IPR050204">
    <property type="entry name" value="AraC_XylS_family_regulators"/>
</dbReference>
<evidence type="ECO:0000313" key="5">
    <source>
        <dbReference type="EMBL" id="MCB8875963.1"/>
    </source>
</evidence>
<organism evidence="5 6">
    <name type="scientific">Acidisoma silvae</name>
    <dbReference type="NCBI Taxonomy" id="2802396"/>
    <lineage>
        <taxon>Bacteria</taxon>
        <taxon>Pseudomonadati</taxon>
        <taxon>Pseudomonadota</taxon>
        <taxon>Alphaproteobacteria</taxon>
        <taxon>Acetobacterales</taxon>
        <taxon>Acidocellaceae</taxon>
        <taxon>Acidisoma</taxon>
    </lineage>
</organism>
<dbReference type="InterPro" id="IPR018060">
    <property type="entry name" value="HTH_AraC"/>
</dbReference>
<dbReference type="Gene3D" id="1.10.10.60">
    <property type="entry name" value="Homeodomain-like"/>
    <property type="match status" value="2"/>
</dbReference>
<dbReference type="AlphaFoldDB" id="A0A963YTA8"/>
<accession>A0A963YTA8</accession>
<reference evidence="5" key="1">
    <citation type="journal article" date="2021" name="Microorganisms">
        <title>Acidisoma silvae sp. nov. and Acidisomacellulosilytica sp. nov., Two Acidophilic Bacteria Isolated from Decaying Wood, Hydrolyzing Cellulose and Producing Poly-3-hydroxybutyrate.</title>
        <authorList>
            <person name="Mieszkin S."/>
            <person name="Pouder E."/>
            <person name="Uroz S."/>
            <person name="Simon-Colin C."/>
            <person name="Alain K."/>
        </authorList>
    </citation>
    <scope>NUCLEOTIDE SEQUENCE</scope>
    <source>
        <strain evidence="5">HW T2.11</strain>
    </source>
</reference>
<dbReference type="Proteomes" id="UP000708298">
    <property type="component" value="Unassembled WGS sequence"/>
</dbReference>
<dbReference type="EMBL" id="JAESVB010000004">
    <property type="protein sequence ID" value="MCB8875963.1"/>
    <property type="molecule type" value="Genomic_DNA"/>
</dbReference>
<dbReference type="PROSITE" id="PS01124">
    <property type="entry name" value="HTH_ARAC_FAMILY_2"/>
    <property type="match status" value="1"/>
</dbReference>
<dbReference type="GO" id="GO:0043565">
    <property type="term" value="F:sequence-specific DNA binding"/>
    <property type="evidence" value="ECO:0007669"/>
    <property type="project" value="InterPro"/>
</dbReference>
<proteinExistence type="predicted"/>
<protein>
    <submittedName>
        <fullName evidence="5">Helix-turn-helix transcriptional regulator</fullName>
    </submittedName>
</protein>
<dbReference type="PANTHER" id="PTHR46796">
    <property type="entry name" value="HTH-TYPE TRANSCRIPTIONAL ACTIVATOR RHAS-RELATED"/>
    <property type="match status" value="1"/>
</dbReference>
<dbReference type="RefSeq" id="WP_227321605.1">
    <property type="nucleotide sequence ID" value="NZ_JAESVB010000004.1"/>
</dbReference>
<reference evidence="5" key="2">
    <citation type="submission" date="2021-01" db="EMBL/GenBank/DDBJ databases">
        <authorList>
            <person name="Mieszkin S."/>
            <person name="Pouder E."/>
            <person name="Alain K."/>
        </authorList>
    </citation>
    <scope>NUCLEOTIDE SEQUENCE</scope>
    <source>
        <strain evidence="5">HW T2.11</strain>
    </source>
</reference>